<dbReference type="AlphaFoldDB" id="A0A7S1QQ20"/>
<name>A0A7S1QQ20_NEODS</name>
<proteinExistence type="predicted"/>
<protein>
    <submittedName>
        <fullName evidence="2">Uncharacterized protein</fullName>
    </submittedName>
</protein>
<sequence>MSFKPIPITSLAAATGLPDEELRLVLESVRRSGLVRLDEAAGTVAADAAFMDGAAAKRKIVLPSLIVLKRAQGAAPPTSDEPPVHTDPNSPTTGRLARAKGALAYVVSKALGSASS</sequence>
<evidence type="ECO:0000313" key="2">
    <source>
        <dbReference type="EMBL" id="CAD9145254.1"/>
    </source>
</evidence>
<gene>
    <name evidence="2" type="ORF">NDES1114_LOCUS29869</name>
</gene>
<accession>A0A7S1QQ20</accession>
<reference evidence="2" key="1">
    <citation type="submission" date="2021-01" db="EMBL/GenBank/DDBJ databases">
        <authorList>
            <person name="Corre E."/>
            <person name="Pelletier E."/>
            <person name="Niang G."/>
            <person name="Scheremetjew M."/>
            <person name="Finn R."/>
            <person name="Kale V."/>
            <person name="Holt S."/>
            <person name="Cochrane G."/>
            <person name="Meng A."/>
            <person name="Brown T."/>
            <person name="Cohen L."/>
        </authorList>
    </citation>
    <scope>NUCLEOTIDE SEQUENCE</scope>
    <source>
        <strain evidence="2">CCAP 1951/1</strain>
    </source>
</reference>
<dbReference type="EMBL" id="HBGF01044604">
    <property type="protein sequence ID" value="CAD9145254.1"/>
    <property type="molecule type" value="Transcribed_RNA"/>
</dbReference>
<organism evidence="2">
    <name type="scientific">Neobodo designis</name>
    <name type="common">Flagellated protozoan</name>
    <name type="synonym">Bodo designis</name>
    <dbReference type="NCBI Taxonomy" id="312471"/>
    <lineage>
        <taxon>Eukaryota</taxon>
        <taxon>Discoba</taxon>
        <taxon>Euglenozoa</taxon>
        <taxon>Kinetoplastea</taxon>
        <taxon>Metakinetoplastina</taxon>
        <taxon>Neobodonida</taxon>
        <taxon>Neobodo</taxon>
    </lineage>
</organism>
<feature type="region of interest" description="Disordered" evidence="1">
    <location>
        <begin position="72"/>
        <end position="95"/>
    </location>
</feature>
<evidence type="ECO:0000256" key="1">
    <source>
        <dbReference type="SAM" id="MobiDB-lite"/>
    </source>
</evidence>